<evidence type="ECO:0000256" key="3">
    <source>
        <dbReference type="ARBA" id="ARBA00022606"/>
    </source>
</evidence>
<dbReference type="PANTHER" id="PTHR21137:SF35">
    <property type="entry name" value="ODORANT RECEPTOR 19A-RELATED"/>
    <property type="match status" value="1"/>
</dbReference>
<dbReference type="PANTHER" id="PTHR21137">
    <property type="entry name" value="ODORANT RECEPTOR"/>
    <property type="match status" value="1"/>
</dbReference>
<protein>
    <submittedName>
        <fullName evidence="11">Uncharacterized protein</fullName>
    </submittedName>
</protein>
<comment type="caution">
    <text evidence="11">The sequence shown here is derived from an EMBL/GenBank/DDBJ whole genome shotgun (WGS) entry which is preliminary data.</text>
</comment>
<evidence type="ECO:0000256" key="8">
    <source>
        <dbReference type="ARBA" id="ARBA00023170"/>
    </source>
</evidence>
<evidence type="ECO:0000313" key="11">
    <source>
        <dbReference type="EMBL" id="KAK0170843.1"/>
    </source>
</evidence>
<evidence type="ECO:0000256" key="10">
    <source>
        <dbReference type="SAM" id="Phobius"/>
    </source>
</evidence>
<evidence type="ECO:0000313" key="12">
    <source>
        <dbReference type="Proteomes" id="UP001168990"/>
    </source>
</evidence>
<name>A0AA39KR53_9HYME</name>
<dbReference type="GO" id="GO:0005549">
    <property type="term" value="F:odorant binding"/>
    <property type="evidence" value="ECO:0007669"/>
    <property type="project" value="InterPro"/>
</dbReference>
<dbReference type="GO" id="GO:0005886">
    <property type="term" value="C:plasma membrane"/>
    <property type="evidence" value="ECO:0007669"/>
    <property type="project" value="UniProtKB-SubCell"/>
</dbReference>
<dbReference type="Proteomes" id="UP001168990">
    <property type="component" value="Unassembled WGS sequence"/>
</dbReference>
<evidence type="ECO:0000256" key="1">
    <source>
        <dbReference type="ARBA" id="ARBA00004651"/>
    </source>
</evidence>
<evidence type="ECO:0000256" key="6">
    <source>
        <dbReference type="ARBA" id="ARBA00022989"/>
    </source>
</evidence>
<evidence type="ECO:0000256" key="4">
    <source>
        <dbReference type="ARBA" id="ARBA00022692"/>
    </source>
</evidence>
<keyword evidence="9" id="KW-0807">Transducer</keyword>
<accession>A0AA39KR53</accession>
<comment type="subcellular location">
    <subcellularLocation>
        <location evidence="1">Cell membrane</location>
        <topology evidence="1">Multi-pass membrane protein</topology>
    </subcellularLocation>
</comment>
<sequence length="160" mass="17958">MKTITGGRDALLNAFELLLSTDTYRIKCEETEKFNIEGEKKARFFAQSYAILVGLSLTSVIRSALMNVSARILPFNGWFPFKHADTIGFFISLSIQTAVYNMDWYSLSLKTQRDLLMIIARAANPVTFTGGPIVTLSLESFVNLIKLSYSAYNLLHQSTL</sequence>
<reference evidence="11" key="2">
    <citation type="submission" date="2023-03" db="EMBL/GenBank/DDBJ databases">
        <authorList>
            <person name="Inwood S.N."/>
            <person name="Skelly J.G."/>
            <person name="Guhlin J."/>
            <person name="Harrop T.W.R."/>
            <person name="Goldson S.G."/>
            <person name="Dearden P.K."/>
        </authorList>
    </citation>
    <scope>NUCLEOTIDE SEQUENCE</scope>
    <source>
        <strain evidence="11">Irish</strain>
        <tissue evidence="11">Whole body</tissue>
    </source>
</reference>
<keyword evidence="6 10" id="KW-1133">Transmembrane helix</keyword>
<dbReference type="Pfam" id="PF02949">
    <property type="entry name" value="7tm_6"/>
    <property type="match status" value="1"/>
</dbReference>
<dbReference type="GO" id="GO:0004984">
    <property type="term" value="F:olfactory receptor activity"/>
    <property type="evidence" value="ECO:0007669"/>
    <property type="project" value="InterPro"/>
</dbReference>
<keyword evidence="3" id="KW-0716">Sensory transduction</keyword>
<dbReference type="GO" id="GO:0007165">
    <property type="term" value="P:signal transduction"/>
    <property type="evidence" value="ECO:0007669"/>
    <property type="project" value="UniProtKB-KW"/>
</dbReference>
<organism evidence="11 12">
    <name type="scientific">Microctonus aethiopoides</name>
    <dbReference type="NCBI Taxonomy" id="144406"/>
    <lineage>
        <taxon>Eukaryota</taxon>
        <taxon>Metazoa</taxon>
        <taxon>Ecdysozoa</taxon>
        <taxon>Arthropoda</taxon>
        <taxon>Hexapoda</taxon>
        <taxon>Insecta</taxon>
        <taxon>Pterygota</taxon>
        <taxon>Neoptera</taxon>
        <taxon>Endopterygota</taxon>
        <taxon>Hymenoptera</taxon>
        <taxon>Apocrita</taxon>
        <taxon>Ichneumonoidea</taxon>
        <taxon>Braconidae</taxon>
        <taxon>Euphorinae</taxon>
        <taxon>Microctonus</taxon>
    </lineage>
</organism>
<keyword evidence="12" id="KW-1185">Reference proteome</keyword>
<evidence type="ECO:0000256" key="9">
    <source>
        <dbReference type="ARBA" id="ARBA00023224"/>
    </source>
</evidence>
<evidence type="ECO:0000256" key="2">
    <source>
        <dbReference type="ARBA" id="ARBA00022475"/>
    </source>
</evidence>
<dbReference type="InterPro" id="IPR004117">
    <property type="entry name" value="7tm6_olfct_rcpt"/>
</dbReference>
<evidence type="ECO:0000256" key="5">
    <source>
        <dbReference type="ARBA" id="ARBA00022725"/>
    </source>
</evidence>
<keyword evidence="7 10" id="KW-0472">Membrane</keyword>
<keyword evidence="2" id="KW-1003">Cell membrane</keyword>
<reference evidence="11" key="1">
    <citation type="journal article" date="2023" name="bioRxiv">
        <title>Scaffold-level genome assemblies of two parasitoid biocontrol wasps reveal the parthenogenesis mechanism and an associated novel virus.</title>
        <authorList>
            <person name="Inwood S."/>
            <person name="Skelly J."/>
            <person name="Guhlin J."/>
            <person name="Harrop T."/>
            <person name="Goldson S."/>
            <person name="Dearden P."/>
        </authorList>
    </citation>
    <scope>NUCLEOTIDE SEQUENCE</scope>
    <source>
        <strain evidence="11">Irish</strain>
        <tissue evidence="11">Whole body</tissue>
    </source>
</reference>
<evidence type="ECO:0000256" key="7">
    <source>
        <dbReference type="ARBA" id="ARBA00023136"/>
    </source>
</evidence>
<dbReference type="EMBL" id="JAQQBS010000003">
    <property type="protein sequence ID" value="KAK0170843.1"/>
    <property type="molecule type" value="Genomic_DNA"/>
</dbReference>
<feature type="transmembrane region" description="Helical" evidence="10">
    <location>
        <begin position="86"/>
        <end position="107"/>
    </location>
</feature>
<keyword evidence="5" id="KW-0552">Olfaction</keyword>
<keyword evidence="4 10" id="KW-0812">Transmembrane</keyword>
<feature type="transmembrane region" description="Helical" evidence="10">
    <location>
        <begin position="49"/>
        <end position="66"/>
    </location>
</feature>
<gene>
    <name evidence="11" type="ORF">PV328_008640</name>
</gene>
<keyword evidence="8" id="KW-0675">Receptor</keyword>
<proteinExistence type="predicted"/>
<dbReference type="AlphaFoldDB" id="A0AA39KR53"/>